<name>A0A914XBH8_9BILA</name>
<evidence type="ECO:0000313" key="1">
    <source>
        <dbReference type="Proteomes" id="UP000887566"/>
    </source>
</evidence>
<sequence length="114" mass="13083">MMRALAFLPPGDIPAGFNALTIAIRQQNYLADFGDLLTYMEETWVAPMCPPDRPALVKFPPALWSVHTKTLTGQDHMNNKVKGWHMQINTFMGHSYLAFYIFLEELKKFFCAKD</sequence>
<dbReference type="WBParaSite" id="PSAMB.scaffold7256size7941.g29837.t1">
    <property type="protein sequence ID" value="PSAMB.scaffold7256size7941.g29837.t1"/>
    <property type="gene ID" value="PSAMB.scaffold7256size7941.g29837"/>
</dbReference>
<dbReference type="AlphaFoldDB" id="A0A914XBH8"/>
<dbReference type="Proteomes" id="UP000887566">
    <property type="component" value="Unplaced"/>
</dbReference>
<organism evidence="1 2">
    <name type="scientific">Plectus sambesii</name>
    <dbReference type="NCBI Taxonomy" id="2011161"/>
    <lineage>
        <taxon>Eukaryota</taxon>
        <taxon>Metazoa</taxon>
        <taxon>Ecdysozoa</taxon>
        <taxon>Nematoda</taxon>
        <taxon>Chromadorea</taxon>
        <taxon>Plectida</taxon>
        <taxon>Plectina</taxon>
        <taxon>Plectoidea</taxon>
        <taxon>Plectidae</taxon>
        <taxon>Plectus</taxon>
    </lineage>
</organism>
<evidence type="ECO:0000313" key="2">
    <source>
        <dbReference type="WBParaSite" id="PSAMB.scaffold7256size7941.g29837.t1"/>
    </source>
</evidence>
<accession>A0A914XBH8</accession>
<reference evidence="2" key="1">
    <citation type="submission" date="2022-11" db="UniProtKB">
        <authorList>
            <consortium name="WormBaseParasite"/>
        </authorList>
    </citation>
    <scope>IDENTIFICATION</scope>
</reference>
<protein>
    <submittedName>
        <fullName evidence="2">Uncharacterized protein</fullName>
    </submittedName>
</protein>
<proteinExistence type="predicted"/>
<keyword evidence="1" id="KW-1185">Reference proteome</keyword>